<protein>
    <submittedName>
        <fullName evidence="3">Uncharacterized protein</fullName>
    </submittedName>
</protein>
<dbReference type="AlphaFoldDB" id="A0A0B1SDI1"/>
<dbReference type="EMBL" id="KN583737">
    <property type="protein sequence ID" value="KHJ81956.1"/>
    <property type="molecule type" value="Genomic_DNA"/>
</dbReference>
<name>A0A0B1SDI1_OESDE</name>
<keyword evidence="2" id="KW-1133">Transmembrane helix</keyword>
<organism evidence="3 4">
    <name type="scientific">Oesophagostomum dentatum</name>
    <name type="common">Nodular worm</name>
    <dbReference type="NCBI Taxonomy" id="61180"/>
    <lineage>
        <taxon>Eukaryota</taxon>
        <taxon>Metazoa</taxon>
        <taxon>Ecdysozoa</taxon>
        <taxon>Nematoda</taxon>
        <taxon>Chromadorea</taxon>
        <taxon>Rhabditida</taxon>
        <taxon>Rhabditina</taxon>
        <taxon>Rhabditomorpha</taxon>
        <taxon>Strongyloidea</taxon>
        <taxon>Strongylidae</taxon>
        <taxon>Oesophagostomum</taxon>
    </lineage>
</organism>
<sequence>MTHSLCDIPEAPETLSEVNKDPPAAAPAAAAATPNSQTLMERLKSLNRMVLLAIGMTTFVIVVMMIMGTVMFLKK</sequence>
<keyword evidence="4" id="KW-1185">Reference proteome</keyword>
<gene>
    <name evidence="3" type="ORF">OESDEN_18354</name>
</gene>
<evidence type="ECO:0000313" key="4">
    <source>
        <dbReference type="Proteomes" id="UP000053660"/>
    </source>
</evidence>
<evidence type="ECO:0000313" key="3">
    <source>
        <dbReference type="EMBL" id="KHJ81956.1"/>
    </source>
</evidence>
<proteinExistence type="predicted"/>
<feature type="compositionally biased region" description="Low complexity" evidence="1">
    <location>
        <begin position="22"/>
        <end position="32"/>
    </location>
</feature>
<accession>A0A0B1SDI1</accession>
<reference evidence="3 4" key="1">
    <citation type="submission" date="2014-03" db="EMBL/GenBank/DDBJ databases">
        <title>Draft genome of the hookworm Oesophagostomum dentatum.</title>
        <authorList>
            <person name="Mitreva M."/>
        </authorList>
    </citation>
    <scope>NUCLEOTIDE SEQUENCE [LARGE SCALE GENOMIC DNA]</scope>
    <source>
        <strain evidence="3 4">OD-Hann</strain>
    </source>
</reference>
<dbReference type="Proteomes" id="UP000053660">
    <property type="component" value="Unassembled WGS sequence"/>
</dbReference>
<evidence type="ECO:0000256" key="1">
    <source>
        <dbReference type="SAM" id="MobiDB-lite"/>
    </source>
</evidence>
<keyword evidence="2" id="KW-0472">Membrane</keyword>
<keyword evidence="2" id="KW-0812">Transmembrane</keyword>
<feature type="region of interest" description="Disordered" evidence="1">
    <location>
        <begin position="1"/>
        <end position="33"/>
    </location>
</feature>
<feature type="transmembrane region" description="Helical" evidence="2">
    <location>
        <begin position="49"/>
        <end position="73"/>
    </location>
</feature>
<evidence type="ECO:0000256" key="2">
    <source>
        <dbReference type="SAM" id="Phobius"/>
    </source>
</evidence>